<organism evidence="2 3">
    <name type="scientific">Pleuronectes platessa</name>
    <name type="common">European plaice</name>
    <dbReference type="NCBI Taxonomy" id="8262"/>
    <lineage>
        <taxon>Eukaryota</taxon>
        <taxon>Metazoa</taxon>
        <taxon>Chordata</taxon>
        <taxon>Craniata</taxon>
        <taxon>Vertebrata</taxon>
        <taxon>Euteleostomi</taxon>
        <taxon>Actinopterygii</taxon>
        <taxon>Neopterygii</taxon>
        <taxon>Teleostei</taxon>
        <taxon>Neoteleostei</taxon>
        <taxon>Acanthomorphata</taxon>
        <taxon>Carangaria</taxon>
        <taxon>Pleuronectiformes</taxon>
        <taxon>Pleuronectoidei</taxon>
        <taxon>Pleuronectidae</taxon>
        <taxon>Pleuronectes</taxon>
    </lineage>
</organism>
<evidence type="ECO:0000313" key="3">
    <source>
        <dbReference type="Proteomes" id="UP001153269"/>
    </source>
</evidence>
<sequence>MIFISIETSCDSAETLYERASHLGPTNEWMMKQEYCQGRGGGGEEEEEERVGGAAEEVKIQSRPNDELQRKQQTSQSCKSASEIFRAVAALTSEVWTTAGCTARSARTKHSVLSSAATVKPRSKVPGKIMADSRRVETRDSLLNRVQLLQTWSQKNNNLCTEEEEDGRRWKKMEARDHEARCQPSLVSPCRSGAVLQIRTRHMDEGDMQQMTRCMIGGTVRRAKVLQEEGREQRAVGDGEEK</sequence>
<name>A0A9N7YBJ0_PLEPL</name>
<dbReference type="EMBL" id="CADEAL010000803">
    <property type="protein sequence ID" value="CAB1425445.1"/>
    <property type="molecule type" value="Genomic_DNA"/>
</dbReference>
<accession>A0A9N7YBJ0</accession>
<evidence type="ECO:0000256" key="1">
    <source>
        <dbReference type="SAM" id="MobiDB-lite"/>
    </source>
</evidence>
<feature type="region of interest" description="Disordered" evidence="1">
    <location>
        <begin position="36"/>
        <end position="58"/>
    </location>
</feature>
<evidence type="ECO:0000313" key="2">
    <source>
        <dbReference type="EMBL" id="CAB1425445.1"/>
    </source>
</evidence>
<gene>
    <name evidence="2" type="ORF">PLEPLA_LOCUS13375</name>
</gene>
<proteinExistence type="predicted"/>
<protein>
    <submittedName>
        <fullName evidence="2">Uncharacterized protein</fullName>
    </submittedName>
</protein>
<comment type="caution">
    <text evidence="2">The sequence shown here is derived from an EMBL/GenBank/DDBJ whole genome shotgun (WGS) entry which is preliminary data.</text>
</comment>
<dbReference type="Proteomes" id="UP001153269">
    <property type="component" value="Unassembled WGS sequence"/>
</dbReference>
<reference evidence="2" key="1">
    <citation type="submission" date="2020-03" db="EMBL/GenBank/DDBJ databases">
        <authorList>
            <person name="Weist P."/>
        </authorList>
    </citation>
    <scope>NUCLEOTIDE SEQUENCE</scope>
</reference>
<dbReference type="AlphaFoldDB" id="A0A9N7YBJ0"/>
<keyword evidence="3" id="KW-1185">Reference proteome</keyword>